<accession>A0ABY7HL69</accession>
<dbReference type="PROSITE" id="PS00197">
    <property type="entry name" value="2FE2S_FER_1"/>
    <property type="match status" value="1"/>
</dbReference>
<dbReference type="EMBL" id="CP114058">
    <property type="protein sequence ID" value="WAS99680.1"/>
    <property type="molecule type" value="Genomic_DNA"/>
</dbReference>
<evidence type="ECO:0000313" key="4">
    <source>
        <dbReference type="Proteomes" id="UP001164712"/>
    </source>
</evidence>
<evidence type="ECO:0000259" key="2">
    <source>
        <dbReference type="PROSITE" id="PS51340"/>
    </source>
</evidence>
<dbReference type="InterPro" id="IPR005302">
    <property type="entry name" value="MoCF_Sase_C"/>
</dbReference>
<dbReference type="SUPFAM" id="SSF141673">
    <property type="entry name" value="MOSC N-terminal domain-like"/>
    <property type="match status" value="1"/>
</dbReference>
<dbReference type="InterPro" id="IPR012675">
    <property type="entry name" value="Beta-grasp_dom_sf"/>
</dbReference>
<sequence length="368" mass="40549">MVTLSRLYVHPVKSMRGLQVSHAQATPSGLAFDRLFMLTDPQGMFLTARQYPQLVQFTPSLLPDGLILTSPDGRESVSLKFGDFSRQAAPTEVWGNQFTALIAPAAVNDWLSAFLKREVQLRWVGPEMTRRVKNQPDIPLSFADGFPYLLLNEASMFDLKQRCPASVRLEQFRPNLVVTGAQAYAEDTWQTIRVGNVIFDLVKPCSRCVLTTVSPERGRKHPSGEPLKTLQGYRTADDGDVDFGQNMIARNTGIIRAGDSVEILATKSARAYSSGIVVENVDLPESREQQVAITYQGKSFTGNNQQILLEQLEQQGFRVPYSCRAGICGSCKLTMKEGEVNALKASAIGKEGKILTCSCVPASDLILE</sequence>
<dbReference type="RefSeq" id="WP_045046385.1">
    <property type="nucleotide sequence ID" value="NZ_CP114058.1"/>
</dbReference>
<dbReference type="PROSITE" id="PS51340">
    <property type="entry name" value="MOSC"/>
    <property type="match status" value="1"/>
</dbReference>
<dbReference type="PANTHER" id="PTHR14237:SF19">
    <property type="entry name" value="MITOCHONDRIAL AMIDOXIME REDUCING COMPONENT 1"/>
    <property type="match status" value="1"/>
</dbReference>
<dbReference type="Pfam" id="PF03476">
    <property type="entry name" value="MOSC_N"/>
    <property type="match status" value="1"/>
</dbReference>
<dbReference type="PROSITE" id="PS51085">
    <property type="entry name" value="2FE2S_FER_2"/>
    <property type="match status" value="1"/>
</dbReference>
<feature type="domain" description="2Fe-2S ferredoxin-type" evidence="1">
    <location>
        <begin position="289"/>
        <end position="368"/>
    </location>
</feature>
<feature type="domain" description="MOSC" evidence="2">
    <location>
        <begin position="116"/>
        <end position="264"/>
    </location>
</feature>
<evidence type="ECO:0000313" key="3">
    <source>
        <dbReference type="EMBL" id="WAS99680.1"/>
    </source>
</evidence>
<dbReference type="PANTHER" id="PTHR14237">
    <property type="entry name" value="MOLYBDOPTERIN COFACTOR SULFURASE MOSC"/>
    <property type="match status" value="1"/>
</dbReference>
<dbReference type="InterPro" id="IPR001041">
    <property type="entry name" value="2Fe-2S_ferredoxin-type"/>
</dbReference>
<dbReference type="Gene3D" id="3.10.20.30">
    <property type="match status" value="1"/>
</dbReference>
<reference evidence="3" key="1">
    <citation type="submission" date="2022-12" db="EMBL/GenBank/DDBJ databases">
        <title>Complete genome sequence of an Australian strain of Rouxiella badensis DAR84756 and resolution of the R. badensis DSM100043 and R. chamberiensis DSM28324 genomes.</title>
        <authorList>
            <person name="Paul S."/>
            <person name="Anderson P.J."/>
            <person name="Maynard G."/>
            <person name="Dyall-Smith M."/>
            <person name="Kudinha T."/>
        </authorList>
    </citation>
    <scope>NUCLEOTIDE SEQUENCE</scope>
    <source>
        <strain evidence="3">DSM 28324</strain>
    </source>
</reference>
<organism evidence="3 4">
    <name type="scientific">Rouxiella chamberiensis</name>
    <dbReference type="NCBI Taxonomy" id="1513468"/>
    <lineage>
        <taxon>Bacteria</taxon>
        <taxon>Pseudomonadati</taxon>
        <taxon>Pseudomonadota</taxon>
        <taxon>Gammaproteobacteria</taxon>
        <taxon>Enterobacterales</taxon>
        <taxon>Yersiniaceae</taxon>
        <taxon>Rouxiella</taxon>
    </lineage>
</organism>
<dbReference type="Pfam" id="PF03473">
    <property type="entry name" value="MOSC"/>
    <property type="match status" value="1"/>
</dbReference>
<dbReference type="SUPFAM" id="SSF50800">
    <property type="entry name" value="PK beta-barrel domain-like"/>
    <property type="match status" value="1"/>
</dbReference>
<dbReference type="InterPro" id="IPR006058">
    <property type="entry name" value="2Fe2S_fd_BS"/>
</dbReference>
<name>A0ABY7HL69_9GAMM</name>
<protein>
    <submittedName>
        <fullName evidence="3">YcbX family protein</fullName>
    </submittedName>
</protein>
<keyword evidence="4" id="KW-1185">Reference proteome</keyword>
<evidence type="ECO:0000259" key="1">
    <source>
        <dbReference type="PROSITE" id="PS51085"/>
    </source>
</evidence>
<dbReference type="SUPFAM" id="SSF54292">
    <property type="entry name" value="2Fe-2S ferredoxin-like"/>
    <property type="match status" value="1"/>
</dbReference>
<dbReference type="InterPro" id="IPR005303">
    <property type="entry name" value="MOCOS_middle"/>
</dbReference>
<proteinExistence type="predicted"/>
<dbReference type="CDD" id="cd00207">
    <property type="entry name" value="fer2"/>
    <property type="match status" value="1"/>
</dbReference>
<dbReference type="Pfam" id="PF00111">
    <property type="entry name" value="Fer2"/>
    <property type="match status" value="1"/>
</dbReference>
<dbReference type="InterPro" id="IPR011037">
    <property type="entry name" value="Pyrv_Knase-like_insert_dom_sf"/>
</dbReference>
<dbReference type="Proteomes" id="UP001164712">
    <property type="component" value="Chromosome"/>
</dbReference>
<gene>
    <name evidence="3" type="ORF">O1V66_11050</name>
</gene>
<dbReference type="InterPro" id="IPR036010">
    <property type="entry name" value="2Fe-2S_ferredoxin-like_sf"/>
</dbReference>